<evidence type="ECO:0008006" key="4">
    <source>
        <dbReference type="Google" id="ProtNLM"/>
    </source>
</evidence>
<keyword evidence="1" id="KW-0472">Membrane</keyword>
<evidence type="ECO:0000313" key="2">
    <source>
        <dbReference type="EMBL" id="MCE7011043.1"/>
    </source>
</evidence>
<feature type="transmembrane region" description="Helical" evidence="1">
    <location>
        <begin position="29"/>
        <end position="47"/>
    </location>
</feature>
<feature type="transmembrane region" description="Helical" evidence="1">
    <location>
        <begin position="88"/>
        <end position="109"/>
    </location>
</feature>
<gene>
    <name evidence="2" type="ORF">LWC34_50805</name>
</gene>
<dbReference type="RefSeq" id="WP_233733367.1">
    <property type="nucleotide sequence ID" value="NZ_JAJVCN010000004.1"/>
</dbReference>
<protein>
    <recommendedName>
        <fullName evidence="4">SPW repeat-containing protein</fullName>
    </recommendedName>
</protein>
<accession>A0ABS8ZX83</accession>
<feature type="transmembrane region" description="Helical" evidence="1">
    <location>
        <begin position="54"/>
        <end position="76"/>
    </location>
</feature>
<comment type="caution">
    <text evidence="2">The sequence shown here is derived from an EMBL/GenBank/DDBJ whole genome shotgun (WGS) entry which is preliminary data.</text>
</comment>
<dbReference type="EMBL" id="JAJVCN010000004">
    <property type="protein sequence ID" value="MCE7011043.1"/>
    <property type="molecule type" value="Genomic_DNA"/>
</dbReference>
<sequence>MNRINGIFLLIAAAGIVLQIISGVPGYPYVPPGPIILAVAGILMLTLADRIKWIVAVGIVAPAFILVGGLVEGSIWGRLGNVADFGPFLGTALQMGGVIVALVCGIIAATKSKRPLRT</sequence>
<reference evidence="2 3" key="1">
    <citation type="submission" date="2021-12" db="EMBL/GenBank/DDBJ databases">
        <title>Genome sequence of Kibdelosporangium philippinense ATCC 49844.</title>
        <authorList>
            <person name="Fedorov E.A."/>
            <person name="Omeragic M."/>
            <person name="Shalygina K.F."/>
            <person name="Maclea K.S."/>
        </authorList>
    </citation>
    <scope>NUCLEOTIDE SEQUENCE [LARGE SCALE GENOMIC DNA]</scope>
    <source>
        <strain evidence="2 3">ATCC 49844</strain>
    </source>
</reference>
<organism evidence="2 3">
    <name type="scientific">Kibdelosporangium philippinense</name>
    <dbReference type="NCBI Taxonomy" id="211113"/>
    <lineage>
        <taxon>Bacteria</taxon>
        <taxon>Bacillati</taxon>
        <taxon>Actinomycetota</taxon>
        <taxon>Actinomycetes</taxon>
        <taxon>Pseudonocardiales</taxon>
        <taxon>Pseudonocardiaceae</taxon>
        <taxon>Kibdelosporangium</taxon>
    </lineage>
</organism>
<evidence type="ECO:0000313" key="3">
    <source>
        <dbReference type="Proteomes" id="UP001521150"/>
    </source>
</evidence>
<keyword evidence="1" id="KW-0812">Transmembrane</keyword>
<evidence type="ECO:0000256" key="1">
    <source>
        <dbReference type="SAM" id="Phobius"/>
    </source>
</evidence>
<dbReference type="Proteomes" id="UP001521150">
    <property type="component" value="Unassembled WGS sequence"/>
</dbReference>
<keyword evidence="1" id="KW-1133">Transmembrane helix</keyword>
<name>A0ABS8ZX83_9PSEU</name>
<keyword evidence="3" id="KW-1185">Reference proteome</keyword>
<proteinExistence type="predicted"/>